<feature type="transmembrane region" description="Helical" evidence="1">
    <location>
        <begin position="360"/>
        <end position="380"/>
    </location>
</feature>
<name>A0A414MJB0_9BACE</name>
<feature type="transmembrane region" description="Helical" evidence="1">
    <location>
        <begin position="207"/>
        <end position="229"/>
    </location>
</feature>
<gene>
    <name evidence="2" type="ORF">DW701_02985</name>
</gene>
<feature type="transmembrane region" description="Helical" evidence="1">
    <location>
        <begin position="174"/>
        <end position="195"/>
    </location>
</feature>
<keyword evidence="1" id="KW-1133">Transmembrane helix</keyword>
<keyword evidence="1" id="KW-0812">Transmembrane</keyword>
<dbReference type="EMBL" id="QSLA01000002">
    <property type="protein sequence ID" value="RHF11763.1"/>
    <property type="molecule type" value="Genomic_DNA"/>
</dbReference>
<dbReference type="Proteomes" id="UP000283538">
    <property type="component" value="Unassembled WGS sequence"/>
</dbReference>
<feature type="transmembrane region" description="Helical" evidence="1">
    <location>
        <begin position="392"/>
        <end position="414"/>
    </location>
</feature>
<dbReference type="AlphaFoldDB" id="A0A414MJB0"/>
<comment type="caution">
    <text evidence="2">The sequence shown here is derived from an EMBL/GenBank/DDBJ whole genome shotgun (WGS) entry which is preliminary data.</text>
</comment>
<dbReference type="InterPro" id="IPR043745">
    <property type="entry name" value="DUF5690"/>
</dbReference>
<feature type="transmembrane region" description="Helical" evidence="1">
    <location>
        <begin position="50"/>
        <end position="70"/>
    </location>
</feature>
<feature type="transmembrane region" description="Helical" evidence="1">
    <location>
        <begin position="434"/>
        <end position="451"/>
    </location>
</feature>
<dbReference type="InterPro" id="IPR036259">
    <property type="entry name" value="MFS_trans_sf"/>
</dbReference>
<evidence type="ECO:0000313" key="3">
    <source>
        <dbReference type="Proteomes" id="UP000283538"/>
    </source>
</evidence>
<reference evidence="2 3" key="1">
    <citation type="submission" date="2018-08" db="EMBL/GenBank/DDBJ databases">
        <title>A genome reference for cultivated species of the human gut microbiota.</title>
        <authorList>
            <person name="Zou Y."/>
            <person name="Xue W."/>
            <person name="Luo G."/>
        </authorList>
    </citation>
    <scope>NUCLEOTIDE SEQUENCE [LARGE SCALE GENOMIC DNA]</scope>
    <source>
        <strain evidence="2 3">AM26-26AC</strain>
    </source>
</reference>
<protein>
    <recommendedName>
        <fullName evidence="4">Transmembrane protein</fullName>
    </recommendedName>
</protein>
<feature type="transmembrane region" description="Helical" evidence="1">
    <location>
        <begin position="328"/>
        <end position="348"/>
    </location>
</feature>
<evidence type="ECO:0008006" key="4">
    <source>
        <dbReference type="Google" id="ProtNLM"/>
    </source>
</evidence>
<keyword evidence="1" id="KW-0472">Membrane</keyword>
<organism evidence="2 3">
    <name type="scientific">Bacteroides eggerthii</name>
    <dbReference type="NCBI Taxonomy" id="28111"/>
    <lineage>
        <taxon>Bacteria</taxon>
        <taxon>Pseudomonadati</taxon>
        <taxon>Bacteroidota</taxon>
        <taxon>Bacteroidia</taxon>
        <taxon>Bacteroidales</taxon>
        <taxon>Bacteroidaceae</taxon>
        <taxon>Bacteroides</taxon>
    </lineage>
</organism>
<evidence type="ECO:0000313" key="2">
    <source>
        <dbReference type="EMBL" id="RHF11763.1"/>
    </source>
</evidence>
<accession>A0A414MJB0</accession>
<dbReference type="SUPFAM" id="SSF103473">
    <property type="entry name" value="MFS general substrate transporter"/>
    <property type="match status" value="1"/>
</dbReference>
<feature type="transmembrane region" description="Helical" evidence="1">
    <location>
        <begin position="120"/>
        <end position="140"/>
    </location>
</feature>
<proteinExistence type="predicted"/>
<feature type="transmembrane region" description="Helical" evidence="1">
    <location>
        <begin position="260"/>
        <end position="280"/>
    </location>
</feature>
<dbReference type="RefSeq" id="WP_118226275.1">
    <property type="nucleotide sequence ID" value="NZ_JAQECU010000001.1"/>
</dbReference>
<feature type="transmembrane region" description="Helical" evidence="1">
    <location>
        <begin position="146"/>
        <end position="167"/>
    </location>
</feature>
<evidence type="ECO:0000256" key="1">
    <source>
        <dbReference type="SAM" id="Phobius"/>
    </source>
</evidence>
<sequence>MNVINNGNSFLLLKGCFTFAAEIKNEMNIMNMITDKKDCIVSNKKLSDALFILWAGGAALLSYSLVYALRKPFTAATFDGLDFFGMDYKTATSIVQISGYFISKLIGIKVISELKKENRLKFIIFSVVAAELSLVLFGVLPQPFNVFALFFNGLSLGCMWGVIFGFLEGRRLTGLLASLMGLSIAISSGTAKSIGLFVMDSMHISEFWMPAFIGAFAFPLLSFLGWLMTKMPQPTQADKELCTERVTLDSKARLNLFRSFMPVLVMLFFANLFITVLQDIKEDFLVKILDVDAAGLSSWAFAKVDAAVTFIILCMFGLISVVRSNIKVLCLLLGLVTCGTAALSFMAFNYSTLQLSSMTWLFLQSLSLYTVYLSFQTLFFERFIACFKIKGNVGFFIITLDFIGYTGTVVVLVFKEFFSPAINWLDFYNLMSGYVGIVCSVAFIGSAVYLIQRYRRERYTGISIEKLDEPHVTDGLPGKRISLGLLPDMAK</sequence>
<dbReference type="Pfam" id="PF18943">
    <property type="entry name" value="DUF5690"/>
    <property type="match status" value="1"/>
</dbReference>
<feature type="transmembrane region" description="Helical" evidence="1">
    <location>
        <begin position="300"/>
        <end position="321"/>
    </location>
</feature>